<name>A0A7D4TUF9_9SPHI</name>
<sequence>MSQHISITNTASATRAIYDEYAGLLLGYIFEVVKDKNIAEEYLVAVFKELPQHLHDVMQPGTNTYQRLLLLTRKVLADFFATIPACDPADKKAHLPAMPNKFLERMSEEEQFIFCNVHYNGKSISALARELNRTEQAIKKILQQAFAAIRRAA</sequence>
<reference evidence="1 2" key="1">
    <citation type="submission" date="2020-05" db="EMBL/GenBank/DDBJ databases">
        <title>Mucilaginibacter mali sp. nov.</title>
        <authorList>
            <person name="Kim H.S."/>
            <person name="Lee K.C."/>
            <person name="Suh M.K."/>
            <person name="Kim J.-S."/>
            <person name="Han K.-I."/>
            <person name="Eom M.K."/>
            <person name="Shin Y.K."/>
            <person name="Lee J.-S."/>
        </authorList>
    </citation>
    <scope>NUCLEOTIDE SEQUENCE [LARGE SCALE GENOMIC DNA]</scope>
    <source>
        <strain evidence="1 2">G2-14</strain>
    </source>
</reference>
<keyword evidence="2" id="KW-1185">Reference proteome</keyword>
<dbReference type="RefSeq" id="WP_173414427.1">
    <property type="nucleotide sequence ID" value="NZ_CP054139.1"/>
</dbReference>
<dbReference type="Proteomes" id="UP000505355">
    <property type="component" value="Chromosome"/>
</dbReference>
<dbReference type="AlphaFoldDB" id="A0A7D4TUF9"/>
<gene>
    <name evidence="1" type="ORF">HQ865_08175</name>
</gene>
<proteinExistence type="predicted"/>
<evidence type="ECO:0000313" key="2">
    <source>
        <dbReference type="Proteomes" id="UP000505355"/>
    </source>
</evidence>
<accession>A0A7D4TUF9</accession>
<evidence type="ECO:0000313" key="1">
    <source>
        <dbReference type="EMBL" id="QKJ29735.1"/>
    </source>
</evidence>
<organism evidence="1 2">
    <name type="scientific">Mucilaginibacter mali</name>
    <dbReference type="NCBI Taxonomy" id="2740462"/>
    <lineage>
        <taxon>Bacteria</taxon>
        <taxon>Pseudomonadati</taxon>
        <taxon>Bacteroidota</taxon>
        <taxon>Sphingobacteriia</taxon>
        <taxon>Sphingobacteriales</taxon>
        <taxon>Sphingobacteriaceae</taxon>
        <taxon>Mucilaginibacter</taxon>
    </lineage>
</organism>
<dbReference type="EMBL" id="CP054139">
    <property type="protein sequence ID" value="QKJ29735.1"/>
    <property type="molecule type" value="Genomic_DNA"/>
</dbReference>
<protein>
    <submittedName>
        <fullName evidence="1">Sigma-70 family RNA polymerase sigma factor</fullName>
    </submittedName>
</protein>
<dbReference type="InterPro" id="IPR013324">
    <property type="entry name" value="RNA_pol_sigma_r3/r4-like"/>
</dbReference>
<dbReference type="SUPFAM" id="SSF88659">
    <property type="entry name" value="Sigma3 and sigma4 domains of RNA polymerase sigma factors"/>
    <property type="match status" value="1"/>
</dbReference>
<dbReference type="KEGG" id="mmab:HQ865_08175"/>